<dbReference type="GO" id="GO:0006412">
    <property type="term" value="P:translation"/>
    <property type="evidence" value="ECO:0007669"/>
    <property type="project" value="UniProtKB-KW"/>
</dbReference>
<keyword evidence="2" id="KW-0648">Protein biosynthesis</keyword>
<dbReference type="AlphaFoldDB" id="A0A3R9L929"/>
<dbReference type="RefSeq" id="WP_125398899.1">
    <property type="nucleotide sequence ID" value="NZ_RJPH01000016.1"/>
</dbReference>
<dbReference type="PANTHER" id="PTHR31423">
    <property type="entry name" value="YBAK DOMAIN-CONTAINING PROTEIN"/>
    <property type="match status" value="1"/>
</dbReference>
<dbReference type="FunFam" id="3.90.960.10:FF:000005">
    <property type="entry name" value="Putative prolyl-tRNA synthetase"/>
    <property type="match status" value="1"/>
</dbReference>
<gene>
    <name evidence="4" type="primary">proX_2</name>
    <name evidence="4" type="ORF">D8805_08760</name>
</gene>
<evidence type="ECO:0000256" key="2">
    <source>
        <dbReference type="ARBA" id="ARBA00022917"/>
    </source>
</evidence>
<evidence type="ECO:0000259" key="3">
    <source>
        <dbReference type="Pfam" id="PF04073"/>
    </source>
</evidence>
<comment type="caution">
    <text evidence="4">The sequence shown here is derived from an EMBL/GenBank/DDBJ whole genome shotgun (WGS) entry which is preliminary data.</text>
</comment>
<sequence length="163" mass="18902">MDAYQQVANKLQELGITFDVVEHPPVFTTEQADSYIEGMEGVRTKSMFLTNRKKTQYYLLIMDDKKRLDMDDFKVQVGADRIRMASLDSLAEKMTLPAGTVSPFGLLNNEEKDILVYFDKDIVSEDIMTFHPNTNEKTIFIKSKDLFRFLESIGFTYKFLTLR</sequence>
<dbReference type="GO" id="GO:0002161">
    <property type="term" value="F:aminoacyl-tRNA deacylase activity"/>
    <property type="evidence" value="ECO:0007669"/>
    <property type="project" value="InterPro"/>
</dbReference>
<reference evidence="4 5" key="1">
    <citation type="submission" date="2018-11" db="EMBL/GenBank/DDBJ databases">
        <title>Species Designations Belie Phenotypic and Genotypic Heterogeneity in Oral Streptococci.</title>
        <authorList>
            <person name="Velsko I."/>
        </authorList>
    </citation>
    <scope>NUCLEOTIDE SEQUENCE [LARGE SCALE GENOMIC DNA]</scope>
    <source>
        <strain evidence="4 5">BCA2</strain>
    </source>
</reference>
<accession>A0A3R9L929</accession>
<feature type="domain" description="YbaK/aminoacyl-tRNA synthetase-associated" evidence="3">
    <location>
        <begin position="23"/>
        <end position="149"/>
    </location>
</feature>
<dbReference type="SUPFAM" id="SSF55826">
    <property type="entry name" value="YbaK/ProRS associated domain"/>
    <property type="match status" value="1"/>
</dbReference>
<name>A0A3R9L929_STROR</name>
<organism evidence="4 5">
    <name type="scientific">Streptococcus oralis subsp. dentisani</name>
    <dbReference type="NCBI Taxonomy" id="1458253"/>
    <lineage>
        <taxon>Bacteria</taxon>
        <taxon>Bacillati</taxon>
        <taxon>Bacillota</taxon>
        <taxon>Bacilli</taxon>
        <taxon>Lactobacillales</taxon>
        <taxon>Streptococcaceae</taxon>
        <taxon>Streptococcus</taxon>
    </lineage>
</organism>
<dbReference type="CDD" id="cd04335">
    <property type="entry name" value="PrdX_deacylase"/>
    <property type="match status" value="1"/>
</dbReference>
<proteinExistence type="inferred from homology"/>
<dbReference type="InterPro" id="IPR007214">
    <property type="entry name" value="YbaK/aa-tRNA-synth-assoc-dom"/>
</dbReference>
<dbReference type="InterPro" id="IPR036754">
    <property type="entry name" value="YbaK/aa-tRNA-synt-asso_dom_sf"/>
</dbReference>
<dbReference type="Pfam" id="PF04073">
    <property type="entry name" value="tRNA_edit"/>
    <property type="match status" value="1"/>
</dbReference>
<dbReference type="Gene3D" id="3.90.960.10">
    <property type="entry name" value="YbaK/aminoacyl-tRNA synthetase-associated domain"/>
    <property type="match status" value="1"/>
</dbReference>
<dbReference type="EMBL" id="RJPH01000016">
    <property type="protein sequence ID" value="RSJ66480.1"/>
    <property type="molecule type" value="Genomic_DNA"/>
</dbReference>
<comment type="similarity">
    <text evidence="1">Belongs to the PRORSD1 family.</text>
</comment>
<dbReference type="PANTHER" id="PTHR31423:SF3">
    <property type="entry name" value="PROLYL-TRNA SYNTHETASE ASSOCIATED DOMAIN-CONTAINING PROTEIN 1-RELATED"/>
    <property type="match status" value="1"/>
</dbReference>
<evidence type="ECO:0000313" key="4">
    <source>
        <dbReference type="EMBL" id="RSJ66480.1"/>
    </source>
</evidence>
<evidence type="ECO:0000313" key="5">
    <source>
        <dbReference type="Proteomes" id="UP000278274"/>
    </source>
</evidence>
<dbReference type="InterPro" id="IPR040285">
    <property type="entry name" value="ProX/PRXD1"/>
</dbReference>
<evidence type="ECO:0000256" key="1">
    <source>
        <dbReference type="ARBA" id="ARBA00010201"/>
    </source>
</evidence>
<protein>
    <submittedName>
        <fullName evidence="4">Prolyl-tRNA editing protein ProX</fullName>
    </submittedName>
</protein>
<dbReference type="Proteomes" id="UP000278274">
    <property type="component" value="Unassembled WGS sequence"/>
</dbReference>